<evidence type="ECO:0000313" key="5">
    <source>
        <dbReference type="EMBL" id="BAJ07983.1"/>
    </source>
</evidence>
<dbReference type="AlphaFoldDB" id="D6RU92"/>
<reference evidence="5" key="1">
    <citation type="journal article" date="2010" name="Genome">
        <title>Analysis of BAC clones containing homologous sequences on the end of the Xq arm and on chromosome 7 in the dioecious plant Silene latifolia.</title>
        <authorList>
            <person name="Ishii K."/>
            <person name="Amanai Y."/>
            <person name="Kazama Y."/>
            <person name="Ikeda M."/>
            <person name="Kamada H."/>
            <person name="Kawano S."/>
        </authorList>
    </citation>
    <scope>NUCLEOTIDE SEQUENCE</scope>
    <source>
        <strain evidence="5">K</strain>
    </source>
</reference>
<feature type="transmembrane region" description="Helical" evidence="3">
    <location>
        <begin position="137"/>
        <end position="157"/>
    </location>
</feature>
<dbReference type="EMBL" id="AB538045">
    <property type="protein sequence ID" value="BAJ07983.1"/>
    <property type="molecule type" value="Genomic_DNA"/>
</dbReference>
<feature type="compositionally biased region" description="Polar residues" evidence="2">
    <location>
        <begin position="66"/>
        <end position="87"/>
    </location>
</feature>
<dbReference type="InterPro" id="IPR001841">
    <property type="entry name" value="Znf_RING"/>
</dbReference>
<keyword evidence="3" id="KW-0812">Transmembrane</keyword>
<feature type="compositionally biased region" description="Low complexity" evidence="2">
    <location>
        <begin position="41"/>
        <end position="51"/>
    </location>
</feature>
<keyword evidence="3" id="KW-0472">Membrane</keyword>
<proteinExistence type="predicted"/>
<protein>
    <submittedName>
        <fullName evidence="5">RING finger family protein</fullName>
    </submittedName>
</protein>
<feature type="transmembrane region" description="Helical" evidence="3">
    <location>
        <begin position="228"/>
        <end position="247"/>
    </location>
</feature>
<feature type="transmembrane region" description="Helical" evidence="3">
    <location>
        <begin position="105"/>
        <end position="125"/>
    </location>
</feature>
<organism evidence="5">
    <name type="scientific">Silene latifolia</name>
    <name type="common">White campion</name>
    <name type="synonym">Bladder campion</name>
    <dbReference type="NCBI Taxonomy" id="37657"/>
    <lineage>
        <taxon>Eukaryota</taxon>
        <taxon>Viridiplantae</taxon>
        <taxon>Streptophyta</taxon>
        <taxon>Embryophyta</taxon>
        <taxon>Tracheophyta</taxon>
        <taxon>Spermatophyta</taxon>
        <taxon>Magnoliopsida</taxon>
        <taxon>eudicotyledons</taxon>
        <taxon>Gunneridae</taxon>
        <taxon>Pentapetalae</taxon>
        <taxon>Caryophyllales</taxon>
        <taxon>Caryophyllaceae</taxon>
        <taxon>Sileneae</taxon>
        <taxon>Silene</taxon>
        <taxon>Silene subgen. Behenantha</taxon>
        <taxon>Silene sect. Melandrium</taxon>
    </lineage>
</organism>
<evidence type="ECO:0000256" key="3">
    <source>
        <dbReference type="SAM" id="Phobius"/>
    </source>
</evidence>
<dbReference type="Pfam" id="PF13639">
    <property type="entry name" value="zf-RING_2"/>
    <property type="match status" value="1"/>
</dbReference>
<feature type="domain" description="RING-type" evidence="4">
    <location>
        <begin position="373"/>
        <end position="414"/>
    </location>
</feature>
<keyword evidence="3" id="KW-1133">Transmembrane helix</keyword>
<keyword evidence="1" id="KW-0863">Zinc-finger</keyword>
<keyword evidence="1" id="KW-0862">Zinc</keyword>
<feature type="region of interest" description="Disordered" evidence="2">
    <location>
        <begin position="39"/>
        <end position="96"/>
    </location>
</feature>
<dbReference type="SMART" id="SM00184">
    <property type="entry name" value="RING"/>
    <property type="match status" value="1"/>
</dbReference>
<evidence type="ECO:0000256" key="1">
    <source>
        <dbReference type="PROSITE-ProRule" id="PRU00175"/>
    </source>
</evidence>
<dbReference type="Gene3D" id="3.30.40.10">
    <property type="entry name" value="Zinc/RING finger domain, C3HC4 (zinc finger)"/>
    <property type="match status" value="1"/>
</dbReference>
<feature type="transmembrane region" description="Helical" evidence="3">
    <location>
        <begin position="289"/>
        <end position="312"/>
    </location>
</feature>
<name>D6RU92_SILLA</name>
<dbReference type="InterPro" id="IPR013083">
    <property type="entry name" value="Znf_RING/FYVE/PHD"/>
</dbReference>
<evidence type="ECO:0000256" key="2">
    <source>
        <dbReference type="SAM" id="MobiDB-lite"/>
    </source>
</evidence>
<sequence>MAISSDKPMHETHTDQYPLLMERHDNHINVEHVINIDRGGEASSSESSGLEFPHGGIHIHSHRETNGSQTPPNGSSASSPSQGNTRSPRSESMGRRNLSPFNSGFWISIELAFTLTQIIASTIVLCLSRHEHPQAPLFAWVVGYTAGCVASLPVMYWRFIHRNRGSEAVVQVNQASPHANSASDQNSYVTISLSRSLEHEDRQSVPSSSNEGLTANTRMGLIMDHFKTALDCFFGVLFVVGNVWIFGGHASVSDAPNLYRYFLNPDVKTLQISFESLCIVYLTLSCINYAMPFILCAMICCCLPCIISVLGIREDLNQVRGASEESINTLPTYKFKVTNDENGCTGQRNSEEGGIVAIGTEKERVISGEDAVCCICLARYLEDDEMRELPCAHFFHAVCVDRWLKINATCPLCKFEILEREETPPSPPNPEHQT</sequence>
<accession>D6RU92</accession>
<dbReference type="PANTHER" id="PTHR46225">
    <property type="entry name" value="C3H4 TYPE ZINC FINGER PROTEIN"/>
    <property type="match status" value="1"/>
</dbReference>
<evidence type="ECO:0000259" key="4">
    <source>
        <dbReference type="PROSITE" id="PS50089"/>
    </source>
</evidence>
<keyword evidence="1" id="KW-0479">Metal-binding</keyword>
<dbReference type="PROSITE" id="PS50089">
    <property type="entry name" value="ZF_RING_2"/>
    <property type="match status" value="1"/>
</dbReference>
<dbReference type="GO" id="GO:0008270">
    <property type="term" value="F:zinc ion binding"/>
    <property type="evidence" value="ECO:0007669"/>
    <property type="project" value="UniProtKB-KW"/>
</dbReference>
<dbReference type="PANTHER" id="PTHR46225:SF2">
    <property type="entry name" value="C3H4 TYPE ZINC FINGER PROTEIN"/>
    <property type="match status" value="1"/>
</dbReference>
<dbReference type="SUPFAM" id="SSF57850">
    <property type="entry name" value="RING/U-box"/>
    <property type="match status" value="1"/>
</dbReference>